<evidence type="ECO:0000256" key="2">
    <source>
        <dbReference type="ARBA" id="ARBA00006275"/>
    </source>
</evidence>
<dbReference type="Proteomes" id="UP000184474">
    <property type="component" value="Unassembled WGS sequence"/>
</dbReference>
<feature type="domain" description="RagB/SusD" evidence="7">
    <location>
        <begin position="405"/>
        <end position="543"/>
    </location>
</feature>
<dbReference type="InterPro" id="IPR033985">
    <property type="entry name" value="SusD-like_N"/>
</dbReference>
<evidence type="ECO:0000313" key="9">
    <source>
        <dbReference type="EMBL" id="SHK35155.1"/>
    </source>
</evidence>
<dbReference type="Pfam" id="PF07980">
    <property type="entry name" value="SusD_RagB"/>
    <property type="match status" value="1"/>
</dbReference>
<proteinExistence type="inferred from homology"/>
<dbReference type="PROSITE" id="PS51257">
    <property type="entry name" value="PROKAR_LIPOPROTEIN"/>
    <property type="match status" value="1"/>
</dbReference>
<gene>
    <name evidence="9" type="ORF">SAMN04488028_104272</name>
</gene>
<dbReference type="STRING" id="156994.SAMN04488028_104272"/>
<dbReference type="EMBL" id="FRAA01000004">
    <property type="protein sequence ID" value="SHK35155.1"/>
    <property type="molecule type" value="Genomic_DNA"/>
</dbReference>
<protein>
    <submittedName>
        <fullName evidence="9">SusD family protein</fullName>
    </submittedName>
</protein>
<dbReference type="InterPro" id="IPR012944">
    <property type="entry name" value="SusD_RagB_dom"/>
</dbReference>
<keyword evidence="4" id="KW-0472">Membrane</keyword>
<comment type="subcellular location">
    <subcellularLocation>
        <location evidence="1">Cell outer membrane</location>
    </subcellularLocation>
</comment>
<feature type="domain" description="SusD-like N-terminal" evidence="8">
    <location>
        <begin position="103"/>
        <end position="226"/>
    </location>
</feature>
<dbReference type="AlphaFoldDB" id="A0A1M6RRS1"/>
<sequence>MSNINSKKIMKKSYIISAMFALVMVFSMSCETLDESPKSVLAPEGLFTTPEELQAAVNGGYSLLTREEFYGRKLSLALLVRGDMCGIGDPSTSARRQTCDLMQMGVDNGLVNVFWPIGYKILAAANTVINAQDVVSGDEADVNAVVAQAYFLRAYVHYVYMRLFGEIIYMDGQPIDDPLAIQQTSIADSYEGIIADLEYAAEWLVDIPVDGSYPGKAAAHGMLASVHMTRATSTAAETSDWQDALDHAEEVINNEGKYGVALETDYYDIFDPNHTSTEVLFKVVMIANDSYEKTPGDLGGSNAGTDQIASVTGPRGDERFTAVNAAAFGWSAIVPELEVYTSWNGKDYRKAVSLDTAITFEGNPDYYFTNWGGIPQNVARPAIAKYFRAVGESNTINGIETGPSLRDSNAKHIMMRYAEVLLIAAEASVELGNNAAAVSYINRVRARARNAAGAGDAKYPPSPVPADITGTVTIDDVLEERRLELAFEGVRWYDIIRRKKGDVFLGAAPALETRNFDPARDYLWPKFDVDVTLLDGLTQNPGY</sequence>
<dbReference type="Gene3D" id="1.25.40.390">
    <property type="match status" value="1"/>
</dbReference>
<keyword evidence="5" id="KW-0998">Cell outer membrane</keyword>
<organism evidence="9 10">
    <name type="scientific">Reichenbachiella agariperforans</name>
    <dbReference type="NCBI Taxonomy" id="156994"/>
    <lineage>
        <taxon>Bacteria</taxon>
        <taxon>Pseudomonadati</taxon>
        <taxon>Bacteroidota</taxon>
        <taxon>Cytophagia</taxon>
        <taxon>Cytophagales</taxon>
        <taxon>Reichenbachiellaceae</taxon>
        <taxon>Reichenbachiella</taxon>
    </lineage>
</organism>
<feature type="chain" id="PRO_5012770966" evidence="6">
    <location>
        <begin position="30"/>
        <end position="543"/>
    </location>
</feature>
<evidence type="ECO:0000259" key="8">
    <source>
        <dbReference type="Pfam" id="PF14322"/>
    </source>
</evidence>
<evidence type="ECO:0000256" key="1">
    <source>
        <dbReference type="ARBA" id="ARBA00004442"/>
    </source>
</evidence>
<comment type="similarity">
    <text evidence="2">Belongs to the SusD family.</text>
</comment>
<dbReference type="InterPro" id="IPR011990">
    <property type="entry name" value="TPR-like_helical_dom_sf"/>
</dbReference>
<evidence type="ECO:0000256" key="5">
    <source>
        <dbReference type="ARBA" id="ARBA00023237"/>
    </source>
</evidence>
<keyword evidence="10" id="KW-1185">Reference proteome</keyword>
<evidence type="ECO:0000313" key="10">
    <source>
        <dbReference type="Proteomes" id="UP000184474"/>
    </source>
</evidence>
<dbReference type="SUPFAM" id="SSF48452">
    <property type="entry name" value="TPR-like"/>
    <property type="match status" value="1"/>
</dbReference>
<evidence type="ECO:0000256" key="6">
    <source>
        <dbReference type="SAM" id="SignalP"/>
    </source>
</evidence>
<reference evidence="10" key="1">
    <citation type="submission" date="2016-11" db="EMBL/GenBank/DDBJ databases">
        <authorList>
            <person name="Varghese N."/>
            <person name="Submissions S."/>
        </authorList>
    </citation>
    <scope>NUCLEOTIDE SEQUENCE [LARGE SCALE GENOMIC DNA]</scope>
    <source>
        <strain evidence="10">DSM 26134</strain>
    </source>
</reference>
<dbReference type="GO" id="GO:0009279">
    <property type="term" value="C:cell outer membrane"/>
    <property type="evidence" value="ECO:0007669"/>
    <property type="project" value="UniProtKB-SubCell"/>
</dbReference>
<name>A0A1M6RRS1_REIAG</name>
<evidence type="ECO:0000256" key="4">
    <source>
        <dbReference type="ARBA" id="ARBA00023136"/>
    </source>
</evidence>
<dbReference type="Pfam" id="PF14322">
    <property type="entry name" value="SusD-like_3"/>
    <property type="match status" value="1"/>
</dbReference>
<feature type="signal peptide" evidence="6">
    <location>
        <begin position="1"/>
        <end position="29"/>
    </location>
</feature>
<keyword evidence="3 6" id="KW-0732">Signal</keyword>
<accession>A0A1M6RRS1</accession>
<evidence type="ECO:0000256" key="3">
    <source>
        <dbReference type="ARBA" id="ARBA00022729"/>
    </source>
</evidence>
<evidence type="ECO:0000259" key="7">
    <source>
        <dbReference type="Pfam" id="PF07980"/>
    </source>
</evidence>